<keyword evidence="3" id="KW-1185">Reference proteome</keyword>
<proteinExistence type="predicted"/>
<evidence type="ECO:0000256" key="1">
    <source>
        <dbReference type="SAM" id="MobiDB-lite"/>
    </source>
</evidence>
<gene>
    <name evidence="2" type="ORF">HaLaN_26158</name>
</gene>
<feature type="region of interest" description="Disordered" evidence="1">
    <location>
        <begin position="97"/>
        <end position="117"/>
    </location>
</feature>
<reference evidence="2 3" key="1">
    <citation type="submission" date="2020-02" db="EMBL/GenBank/DDBJ databases">
        <title>Draft genome sequence of Haematococcus lacustris strain NIES-144.</title>
        <authorList>
            <person name="Morimoto D."/>
            <person name="Nakagawa S."/>
            <person name="Yoshida T."/>
            <person name="Sawayama S."/>
        </authorList>
    </citation>
    <scope>NUCLEOTIDE SEQUENCE [LARGE SCALE GENOMIC DNA]</scope>
    <source>
        <strain evidence="2 3">NIES-144</strain>
    </source>
</reference>
<accession>A0A6A0A5L5</accession>
<sequence>MTVACLMQACHALADSNAWATQVVRFVQLPQPNAVPGNVEWQMLAMPGYLLLATSGVVAEHLGLAEAAPGVLPCPTPVGHLAVSRQGNLFMRAKNRVSEHGPHHFSSRLAGDGDRSQ</sequence>
<evidence type="ECO:0000313" key="2">
    <source>
        <dbReference type="EMBL" id="GFH27778.1"/>
    </source>
</evidence>
<name>A0A6A0A5L5_HAELA</name>
<evidence type="ECO:0000313" key="3">
    <source>
        <dbReference type="Proteomes" id="UP000485058"/>
    </source>
</evidence>
<organism evidence="2 3">
    <name type="scientific">Haematococcus lacustris</name>
    <name type="common">Green alga</name>
    <name type="synonym">Haematococcus pluvialis</name>
    <dbReference type="NCBI Taxonomy" id="44745"/>
    <lineage>
        <taxon>Eukaryota</taxon>
        <taxon>Viridiplantae</taxon>
        <taxon>Chlorophyta</taxon>
        <taxon>core chlorophytes</taxon>
        <taxon>Chlorophyceae</taxon>
        <taxon>CS clade</taxon>
        <taxon>Chlamydomonadales</taxon>
        <taxon>Haematococcaceae</taxon>
        <taxon>Haematococcus</taxon>
    </lineage>
</organism>
<dbReference type="EMBL" id="BLLF01003615">
    <property type="protein sequence ID" value="GFH27778.1"/>
    <property type="molecule type" value="Genomic_DNA"/>
</dbReference>
<feature type="non-terminal residue" evidence="2">
    <location>
        <position position="117"/>
    </location>
</feature>
<comment type="caution">
    <text evidence="2">The sequence shown here is derived from an EMBL/GenBank/DDBJ whole genome shotgun (WGS) entry which is preliminary data.</text>
</comment>
<dbReference type="Proteomes" id="UP000485058">
    <property type="component" value="Unassembled WGS sequence"/>
</dbReference>
<protein>
    <submittedName>
        <fullName evidence="2">Uncharacterized protein</fullName>
    </submittedName>
</protein>
<dbReference type="AlphaFoldDB" id="A0A6A0A5L5"/>